<proteinExistence type="predicted"/>
<evidence type="ECO:0000313" key="2">
    <source>
        <dbReference type="EMBL" id="GAA0732534.1"/>
    </source>
</evidence>
<name>A0ABP3UHG7_9CLOT</name>
<sequence>MLFKKSILRGFLGIPIGVFISTTISIIYSLAFGEIMAIPYGMESSNSLTVYIAQYFVSIIIGFVFSASSVIFEIDEWSLLKQTVVHFFITTLVFFPCSIKVGWIDVNPMSILIYIGVFIFIYLLVWISIYFTWKSKIKKLNNKLEERQ</sequence>
<feature type="transmembrane region" description="Helical" evidence="1">
    <location>
        <begin position="12"/>
        <end position="32"/>
    </location>
</feature>
<gene>
    <name evidence="2" type="ORF">GCM10008906_02260</name>
</gene>
<dbReference type="RefSeq" id="WP_343757975.1">
    <property type="nucleotide sequence ID" value="NZ_BAAACG010000001.1"/>
</dbReference>
<keyword evidence="3" id="KW-1185">Reference proteome</keyword>
<keyword evidence="1" id="KW-0472">Membrane</keyword>
<keyword evidence="1" id="KW-0812">Transmembrane</keyword>
<protein>
    <submittedName>
        <fullName evidence="2">DUF3021 domain-containing protein</fullName>
    </submittedName>
</protein>
<dbReference type="Pfam" id="PF11457">
    <property type="entry name" value="DUF3021"/>
    <property type="match status" value="1"/>
</dbReference>
<reference evidence="3" key="1">
    <citation type="journal article" date="2019" name="Int. J. Syst. Evol. Microbiol.">
        <title>The Global Catalogue of Microorganisms (GCM) 10K type strain sequencing project: providing services to taxonomists for standard genome sequencing and annotation.</title>
        <authorList>
            <consortium name="The Broad Institute Genomics Platform"/>
            <consortium name="The Broad Institute Genome Sequencing Center for Infectious Disease"/>
            <person name="Wu L."/>
            <person name="Ma J."/>
        </authorList>
    </citation>
    <scope>NUCLEOTIDE SEQUENCE [LARGE SCALE GENOMIC DNA]</scope>
    <source>
        <strain evidence="3">JCM 1407</strain>
    </source>
</reference>
<feature type="transmembrane region" description="Helical" evidence="1">
    <location>
        <begin position="52"/>
        <end position="72"/>
    </location>
</feature>
<dbReference type="EMBL" id="BAAACG010000001">
    <property type="protein sequence ID" value="GAA0732534.1"/>
    <property type="molecule type" value="Genomic_DNA"/>
</dbReference>
<comment type="caution">
    <text evidence="2">The sequence shown here is derived from an EMBL/GenBank/DDBJ whole genome shotgun (WGS) entry which is preliminary data.</text>
</comment>
<dbReference type="Proteomes" id="UP001501510">
    <property type="component" value="Unassembled WGS sequence"/>
</dbReference>
<organism evidence="2 3">
    <name type="scientific">Clostridium oceanicum</name>
    <dbReference type="NCBI Taxonomy" id="1543"/>
    <lineage>
        <taxon>Bacteria</taxon>
        <taxon>Bacillati</taxon>
        <taxon>Bacillota</taxon>
        <taxon>Clostridia</taxon>
        <taxon>Eubacteriales</taxon>
        <taxon>Clostridiaceae</taxon>
        <taxon>Clostridium</taxon>
    </lineage>
</organism>
<feature type="transmembrane region" description="Helical" evidence="1">
    <location>
        <begin position="84"/>
        <end position="103"/>
    </location>
</feature>
<feature type="transmembrane region" description="Helical" evidence="1">
    <location>
        <begin position="109"/>
        <end position="133"/>
    </location>
</feature>
<evidence type="ECO:0000313" key="3">
    <source>
        <dbReference type="Proteomes" id="UP001501510"/>
    </source>
</evidence>
<keyword evidence="1" id="KW-1133">Transmembrane helix</keyword>
<dbReference type="InterPro" id="IPR021560">
    <property type="entry name" value="DUF3021"/>
</dbReference>
<evidence type="ECO:0000256" key="1">
    <source>
        <dbReference type="SAM" id="Phobius"/>
    </source>
</evidence>
<accession>A0ABP3UHG7</accession>